<dbReference type="InterPro" id="IPR050763">
    <property type="entry name" value="ABC_transporter_ATP-binding"/>
</dbReference>
<evidence type="ECO:0000259" key="7">
    <source>
        <dbReference type="PROSITE" id="PS50893"/>
    </source>
</evidence>
<dbReference type="RefSeq" id="WP_344687785.1">
    <property type="nucleotide sequence ID" value="NZ_BAAAVV010000002.1"/>
</dbReference>
<dbReference type="SUPFAM" id="SSF52540">
    <property type="entry name" value="P-loop containing nucleoside triphosphate hydrolases"/>
    <property type="match status" value="1"/>
</dbReference>
<dbReference type="PROSITE" id="PS50893">
    <property type="entry name" value="ABC_TRANSPORTER_2"/>
    <property type="match status" value="1"/>
</dbReference>
<accession>A0ABP6P0R6</accession>
<comment type="subcellular location">
    <subcellularLocation>
        <location evidence="1">Cell membrane</location>
        <topology evidence="1">Peripheral membrane protein</topology>
    </subcellularLocation>
</comment>
<gene>
    <name evidence="8" type="ORF">GCM10010531_12300</name>
</gene>
<feature type="domain" description="ABC transporter" evidence="7">
    <location>
        <begin position="4"/>
        <end position="229"/>
    </location>
</feature>
<dbReference type="PANTHER" id="PTHR42711:SF5">
    <property type="entry name" value="ABC TRANSPORTER ATP-BINDING PROTEIN NATA"/>
    <property type="match status" value="1"/>
</dbReference>
<evidence type="ECO:0000256" key="2">
    <source>
        <dbReference type="ARBA" id="ARBA00005417"/>
    </source>
</evidence>
<sequence length="312" mass="33457">MAAVEVEGLRKQYGELTAVDGLSFTIEEGEVFALVGPNGAGKTTTVEILEGHRHRSGGEVRVLGFDPEHGGRDFRERIGIVLQDAGFDEDFTVAELVGLYRGLYPRSLDADAVIDQVGLADKRDARVKTLSGGQRRRLDLALGLVGDPDLLFLDEPTTGFDPSARRRAWELVDGLKALGKTILLTTHYMDEAEHLADRVGVVVRGRLVALGTPAELGAGQHEAVVSFRLPAGVDVADLPPLDGRPVAQGLEWELTTAHPTAALHTLTGWALERGVDVPALSVRRPSLEDVYLALVGDQTAAEGIDEPVRSAP</sequence>
<dbReference type="EMBL" id="BAAAVV010000002">
    <property type="protein sequence ID" value="GAA3162116.1"/>
    <property type="molecule type" value="Genomic_DNA"/>
</dbReference>
<organism evidence="8 9">
    <name type="scientific">Blastococcus jejuensis</name>
    <dbReference type="NCBI Taxonomy" id="351224"/>
    <lineage>
        <taxon>Bacteria</taxon>
        <taxon>Bacillati</taxon>
        <taxon>Actinomycetota</taxon>
        <taxon>Actinomycetes</taxon>
        <taxon>Geodermatophilales</taxon>
        <taxon>Geodermatophilaceae</taxon>
        <taxon>Blastococcus</taxon>
    </lineage>
</organism>
<keyword evidence="9" id="KW-1185">Reference proteome</keyword>
<dbReference type="PROSITE" id="PS00211">
    <property type="entry name" value="ABC_TRANSPORTER_1"/>
    <property type="match status" value="1"/>
</dbReference>
<evidence type="ECO:0000256" key="6">
    <source>
        <dbReference type="ARBA" id="ARBA00023251"/>
    </source>
</evidence>
<evidence type="ECO:0000256" key="1">
    <source>
        <dbReference type="ARBA" id="ARBA00004202"/>
    </source>
</evidence>
<dbReference type="PANTHER" id="PTHR42711">
    <property type="entry name" value="ABC TRANSPORTER ATP-BINDING PROTEIN"/>
    <property type="match status" value="1"/>
</dbReference>
<evidence type="ECO:0000256" key="5">
    <source>
        <dbReference type="ARBA" id="ARBA00022840"/>
    </source>
</evidence>
<dbReference type="CDD" id="cd03230">
    <property type="entry name" value="ABC_DR_subfamily_A"/>
    <property type="match status" value="1"/>
</dbReference>
<dbReference type="InterPro" id="IPR027417">
    <property type="entry name" value="P-loop_NTPase"/>
</dbReference>
<name>A0ABP6P0R6_9ACTN</name>
<dbReference type="Proteomes" id="UP001499924">
    <property type="component" value="Unassembled WGS sequence"/>
</dbReference>
<dbReference type="InterPro" id="IPR017871">
    <property type="entry name" value="ABC_transporter-like_CS"/>
</dbReference>
<keyword evidence="6" id="KW-0046">Antibiotic resistance</keyword>
<comment type="caution">
    <text evidence="8">The sequence shown here is derived from an EMBL/GenBank/DDBJ whole genome shotgun (WGS) entry which is preliminary data.</text>
</comment>
<evidence type="ECO:0000313" key="8">
    <source>
        <dbReference type="EMBL" id="GAA3162116.1"/>
    </source>
</evidence>
<dbReference type="InterPro" id="IPR003439">
    <property type="entry name" value="ABC_transporter-like_ATP-bd"/>
</dbReference>
<evidence type="ECO:0000256" key="4">
    <source>
        <dbReference type="ARBA" id="ARBA00022741"/>
    </source>
</evidence>
<dbReference type="Gene3D" id="3.40.50.300">
    <property type="entry name" value="P-loop containing nucleotide triphosphate hydrolases"/>
    <property type="match status" value="1"/>
</dbReference>
<reference evidence="9" key="1">
    <citation type="journal article" date="2019" name="Int. J. Syst. Evol. Microbiol.">
        <title>The Global Catalogue of Microorganisms (GCM) 10K type strain sequencing project: providing services to taxonomists for standard genome sequencing and annotation.</title>
        <authorList>
            <consortium name="The Broad Institute Genomics Platform"/>
            <consortium name="The Broad Institute Genome Sequencing Center for Infectious Disease"/>
            <person name="Wu L."/>
            <person name="Ma J."/>
        </authorList>
    </citation>
    <scope>NUCLEOTIDE SEQUENCE [LARGE SCALE GENOMIC DNA]</scope>
    <source>
        <strain evidence="9">JCM 15614</strain>
    </source>
</reference>
<keyword evidence="4" id="KW-0547">Nucleotide-binding</keyword>
<dbReference type="InterPro" id="IPR003593">
    <property type="entry name" value="AAA+_ATPase"/>
</dbReference>
<keyword evidence="5 8" id="KW-0067">ATP-binding</keyword>
<keyword evidence="3" id="KW-0813">Transport</keyword>
<evidence type="ECO:0000313" key="9">
    <source>
        <dbReference type="Proteomes" id="UP001499924"/>
    </source>
</evidence>
<evidence type="ECO:0000256" key="3">
    <source>
        <dbReference type="ARBA" id="ARBA00022448"/>
    </source>
</evidence>
<proteinExistence type="inferred from homology"/>
<comment type="similarity">
    <text evidence="2">Belongs to the ABC transporter superfamily.</text>
</comment>
<dbReference type="SMART" id="SM00382">
    <property type="entry name" value="AAA"/>
    <property type="match status" value="1"/>
</dbReference>
<dbReference type="GO" id="GO:0005524">
    <property type="term" value="F:ATP binding"/>
    <property type="evidence" value="ECO:0007669"/>
    <property type="project" value="UniProtKB-KW"/>
</dbReference>
<dbReference type="Pfam" id="PF00005">
    <property type="entry name" value="ABC_tran"/>
    <property type="match status" value="1"/>
</dbReference>
<protein>
    <submittedName>
        <fullName evidence="8">ABC transporter ATP-binding protein</fullName>
    </submittedName>
</protein>